<evidence type="ECO:0000313" key="2">
    <source>
        <dbReference type="EMBL" id="JAQ07773.1"/>
    </source>
</evidence>
<protein>
    <submittedName>
        <fullName evidence="2">Uncharacterized protein</fullName>
    </submittedName>
</protein>
<dbReference type="EMBL" id="GDHC01010856">
    <property type="protein sequence ID" value="JAQ07773.1"/>
    <property type="molecule type" value="Transcribed_RNA"/>
</dbReference>
<proteinExistence type="predicted"/>
<organism evidence="2">
    <name type="scientific">Lygus hesperus</name>
    <name type="common">Western plant bug</name>
    <dbReference type="NCBI Taxonomy" id="30085"/>
    <lineage>
        <taxon>Eukaryota</taxon>
        <taxon>Metazoa</taxon>
        <taxon>Ecdysozoa</taxon>
        <taxon>Arthropoda</taxon>
        <taxon>Hexapoda</taxon>
        <taxon>Insecta</taxon>
        <taxon>Pterygota</taxon>
        <taxon>Neoptera</taxon>
        <taxon>Paraneoptera</taxon>
        <taxon>Hemiptera</taxon>
        <taxon>Heteroptera</taxon>
        <taxon>Panheteroptera</taxon>
        <taxon>Cimicomorpha</taxon>
        <taxon>Miridae</taxon>
        <taxon>Mirini</taxon>
        <taxon>Lygus</taxon>
    </lineage>
</organism>
<accession>A0A146LHU7</accession>
<keyword evidence="1" id="KW-1133">Transmembrane helix</keyword>
<feature type="transmembrane region" description="Helical" evidence="1">
    <location>
        <begin position="12"/>
        <end position="29"/>
    </location>
</feature>
<feature type="non-terminal residue" evidence="2">
    <location>
        <position position="1"/>
    </location>
</feature>
<reference evidence="2" key="1">
    <citation type="journal article" date="2016" name="Gigascience">
        <title>De novo construction of an expanded transcriptome assembly for the western tarnished plant bug, Lygus hesperus.</title>
        <authorList>
            <person name="Tassone E.E."/>
            <person name="Geib S.M."/>
            <person name="Hall B."/>
            <person name="Fabrick J.A."/>
            <person name="Brent C.S."/>
            <person name="Hull J.J."/>
        </authorList>
    </citation>
    <scope>NUCLEOTIDE SEQUENCE</scope>
</reference>
<keyword evidence="1" id="KW-0812">Transmembrane</keyword>
<dbReference type="AlphaFoldDB" id="A0A146LHU7"/>
<name>A0A146LHU7_LYGHE</name>
<sequence length="196" mass="22901">RRDKFAAVSGTMLFRYSVLVTYLMISSFHEVSTKYYSPCNLARILYNFLQTKENTLLLGGNENVAKYMEDIPLLVCIAGYHGYNANFSYTTQDKVRHVGLFGLAEDEMPTDRSVESHSMKFLRDILRIQGTPWKNRNAFDFYESLCNVPHLAIYVQCHINNYVFGSYPVIVPKDLDYLYNYYQSKDSYWTPLERNN</sequence>
<gene>
    <name evidence="2" type="ORF">g.60840</name>
</gene>
<keyword evidence="1" id="KW-0472">Membrane</keyword>
<evidence type="ECO:0000256" key="1">
    <source>
        <dbReference type="SAM" id="Phobius"/>
    </source>
</evidence>